<sequence length="125" mass="14247">MRLLTHNYLQSNVKGTEEGYPLGIVPETVEIDKSPVDRELLLNILPKLNYDAVLQAVEQLRPHCETLPNLPSTLPEDLDDELVNDLYFVLFDVHVKNGCLVCPSTQRKFPIRDGIPNMILHEDEI</sequence>
<dbReference type="GO" id="GO:0046982">
    <property type="term" value="F:protein heterodimerization activity"/>
    <property type="evidence" value="ECO:0007669"/>
    <property type="project" value="InterPro"/>
</dbReference>
<dbReference type="GO" id="GO:0008168">
    <property type="term" value="F:methyltransferase activity"/>
    <property type="evidence" value="ECO:0007669"/>
    <property type="project" value="UniProtKB-KW"/>
</dbReference>
<dbReference type="OrthoDB" id="2187549at2759"/>
<dbReference type="GO" id="GO:0070476">
    <property type="term" value="P:rRNA (guanine-N7)-methylation"/>
    <property type="evidence" value="ECO:0007669"/>
    <property type="project" value="TreeGrafter"/>
</dbReference>
<comment type="caution">
    <text evidence="2">The sequence shown here is derived from an EMBL/GenBank/DDBJ whole genome shotgun (WGS) entry which is preliminary data.</text>
</comment>
<protein>
    <submittedName>
        <fullName evidence="2">Multifunctional methyltransferase subunit TRM112</fullName>
    </submittedName>
</protein>
<dbReference type="InParanoid" id="A0A1Z5JAV7"/>
<dbReference type="EMBL" id="BDSP01000036">
    <property type="protein sequence ID" value="GAX11143.1"/>
    <property type="molecule type" value="Genomic_DNA"/>
</dbReference>
<dbReference type="InterPro" id="IPR005651">
    <property type="entry name" value="Trm112-like"/>
</dbReference>
<dbReference type="Proteomes" id="UP000198406">
    <property type="component" value="Unassembled WGS sequence"/>
</dbReference>
<dbReference type="AlphaFoldDB" id="A0A1Z5JAV7"/>
<evidence type="ECO:0000313" key="3">
    <source>
        <dbReference type="Proteomes" id="UP000198406"/>
    </source>
</evidence>
<dbReference type="GO" id="GO:0030488">
    <property type="term" value="P:tRNA methylation"/>
    <property type="evidence" value="ECO:0007669"/>
    <property type="project" value="TreeGrafter"/>
</dbReference>
<keyword evidence="2" id="KW-0808">Transferase</keyword>
<proteinExistence type="inferred from homology"/>
<dbReference type="Gene3D" id="2.20.25.10">
    <property type="match status" value="1"/>
</dbReference>
<dbReference type="PANTHER" id="PTHR12773:SF0">
    <property type="entry name" value="MULTIFUNCTIONAL METHYLTRANSFERASE SUBUNIT TRM112-LIKE PROTEIN"/>
    <property type="match status" value="1"/>
</dbReference>
<dbReference type="Pfam" id="PF03966">
    <property type="entry name" value="Trm112p"/>
    <property type="match status" value="1"/>
</dbReference>
<comment type="similarity">
    <text evidence="1">Belongs to the TRM112 family.</text>
</comment>
<evidence type="ECO:0000313" key="2">
    <source>
        <dbReference type="EMBL" id="GAX11143.1"/>
    </source>
</evidence>
<dbReference type="FunCoup" id="A0A1Z5JAV7">
    <property type="interactions" value="798"/>
</dbReference>
<dbReference type="SUPFAM" id="SSF158997">
    <property type="entry name" value="Trm112p-like"/>
    <property type="match status" value="1"/>
</dbReference>
<keyword evidence="3" id="KW-1185">Reference proteome</keyword>
<accession>A0A1Z5JAV7</accession>
<gene>
    <name evidence="2" type="ORF">FisN_9Hh234</name>
</gene>
<dbReference type="PANTHER" id="PTHR12773">
    <property type="entry name" value="UPF0315 PROTEIN-RELATED"/>
    <property type="match status" value="1"/>
</dbReference>
<reference evidence="2 3" key="1">
    <citation type="journal article" date="2015" name="Plant Cell">
        <title>Oil accumulation by the oleaginous diatom Fistulifera solaris as revealed by the genome and transcriptome.</title>
        <authorList>
            <person name="Tanaka T."/>
            <person name="Maeda Y."/>
            <person name="Veluchamy A."/>
            <person name="Tanaka M."/>
            <person name="Abida H."/>
            <person name="Marechal E."/>
            <person name="Bowler C."/>
            <person name="Muto M."/>
            <person name="Sunaga Y."/>
            <person name="Tanaka M."/>
            <person name="Yoshino T."/>
            <person name="Taniguchi T."/>
            <person name="Fukuda Y."/>
            <person name="Nemoto M."/>
            <person name="Matsumoto M."/>
            <person name="Wong P.S."/>
            <person name="Aburatani S."/>
            <person name="Fujibuchi W."/>
        </authorList>
    </citation>
    <scope>NUCLEOTIDE SEQUENCE [LARGE SCALE GENOMIC DNA]</scope>
    <source>
        <strain evidence="2 3">JPCC DA0580</strain>
    </source>
</reference>
<evidence type="ECO:0000256" key="1">
    <source>
        <dbReference type="ARBA" id="ARBA00007980"/>
    </source>
</evidence>
<keyword evidence="2" id="KW-0489">Methyltransferase</keyword>
<organism evidence="2 3">
    <name type="scientific">Fistulifera solaris</name>
    <name type="common">Oleaginous diatom</name>
    <dbReference type="NCBI Taxonomy" id="1519565"/>
    <lineage>
        <taxon>Eukaryota</taxon>
        <taxon>Sar</taxon>
        <taxon>Stramenopiles</taxon>
        <taxon>Ochrophyta</taxon>
        <taxon>Bacillariophyta</taxon>
        <taxon>Bacillariophyceae</taxon>
        <taxon>Bacillariophycidae</taxon>
        <taxon>Naviculales</taxon>
        <taxon>Naviculaceae</taxon>
        <taxon>Fistulifera</taxon>
    </lineage>
</organism>
<name>A0A1Z5JAV7_FISSO</name>
<dbReference type="InterPro" id="IPR039127">
    <property type="entry name" value="Trm112"/>
</dbReference>